<evidence type="ECO:0000313" key="2">
    <source>
        <dbReference type="EMBL" id="CAE1316263.1"/>
    </source>
</evidence>
<keyword evidence="1" id="KW-1133">Transmembrane helix</keyword>
<feature type="transmembrane region" description="Helical" evidence="1">
    <location>
        <begin position="105"/>
        <end position="125"/>
    </location>
</feature>
<organism evidence="2 3">
    <name type="scientific">Acanthosepion pharaonis</name>
    <name type="common">Pharaoh cuttlefish</name>
    <name type="synonym">Sepia pharaonis</name>
    <dbReference type="NCBI Taxonomy" id="158019"/>
    <lineage>
        <taxon>Eukaryota</taxon>
        <taxon>Metazoa</taxon>
        <taxon>Spiralia</taxon>
        <taxon>Lophotrochozoa</taxon>
        <taxon>Mollusca</taxon>
        <taxon>Cephalopoda</taxon>
        <taxon>Coleoidea</taxon>
        <taxon>Decapodiformes</taxon>
        <taxon>Sepiida</taxon>
        <taxon>Sepiina</taxon>
        <taxon>Sepiidae</taxon>
        <taxon>Acanthosepion</taxon>
    </lineage>
</organism>
<proteinExistence type="predicted"/>
<keyword evidence="3" id="KW-1185">Reference proteome</keyword>
<name>A0A812E7E0_ACAPH</name>
<evidence type="ECO:0000313" key="3">
    <source>
        <dbReference type="Proteomes" id="UP000597762"/>
    </source>
</evidence>
<comment type="caution">
    <text evidence="2">The sequence shown here is derived from an EMBL/GenBank/DDBJ whole genome shotgun (WGS) entry which is preliminary data.</text>
</comment>
<reference evidence="2" key="1">
    <citation type="submission" date="2021-01" db="EMBL/GenBank/DDBJ databases">
        <authorList>
            <person name="Li R."/>
            <person name="Bekaert M."/>
        </authorList>
    </citation>
    <scope>NUCLEOTIDE SEQUENCE</scope>
    <source>
        <strain evidence="2">Farmed</strain>
    </source>
</reference>
<dbReference type="AlphaFoldDB" id="A0A812E7E0"/>
<evidence type="ECO:0000256" key="1">
    <source>
        <dbReference type="SAM" id="Phobius"/>
    </source>
</evidence>
<feature type="transmembrane region" description="Helical" evidence="1">
    <location>
        <begin position="6"/>
        <end position="27"/>
    </location>
</feature>
<accession>A0A812E7E0</accession>
<protein>
    <submittedName>
        <fullName evidence="2">Uncharacterized protein</fullName>
    </submittedName>
</protein>
<keyword evidence="1" id="KW-0472">Membrane</keyword>
<feature type="transmembrane region" description="Helical" evidence="1">
    <location>
        <begin position="71"/>
        <end position="93"/>
    </location>
</feature>
<dbReference type="Proteomes" id="UP000597762">
    <property type="component" value="Unassembled WGS sequence"/>
</dbReference>
<dbReference type="EMBL" id="CAHIKZ030004836">
    <property type="protein sequence ID" value="CAE1316263.1"/>
    <property type="molecule type" value="Genomic_DNA"/>
</dbReference>
<feature type="transmembrane region" description="Helical" evidence="1">
    <location>
        <begin position="48"/>
        <end position="65"/>
    </location>
</feature>
<sequence>MYSFSLCSFRMTLTLFSFIDLVVLIFIQQRCLPFYFSVNSFFLLLRRFFILSSTTFLHFYLFGITSSTLHYFFFGLSFFPSVPLTFFFFSAFPHSFFLGRFFSRFYSAFPYSFFFNISLISSVFLRSFYLFVFSCLLFHSPLFLMSIIIPIIYFSLLHTLSFYRLFISFFSLFFFFFYCSFFLIVAFVSSLIYSMTPFLFKCLQFFIFNELNFCASIFLSYSLSTLSRLSFFAAFSYLSHSLPHFPLSVDISNQKTYTPPPYVKLSLFLSLRHEMFVASIFFHFLPPCSCTDFYCPSLEIRHPINYLSIYLSIYLQV</sequence>
<feature type="transmembrane region" description="Helical" evidence="1">
    <location>
        <begin position="165"/>
        <end position="192"/>
    </location>
</feature>
<feature type="transmembrane region" description="Helical" evidence="1">
    <location>
        <begin position="131"/>
        <end position="153"/>
    </location>
</feature>
<feature type="transmembrane region" description="Helical" evidence="1">
    <location>
        <begin position="198"/>
        <end position="221"/>
    </location>
</feature>
<gene>
    <name evidence="2" type="ORF">SPHA_66998</name>
</gene>
<keyword evidence="1" id="KW-0812">Transmembrane</keyword>